<feature type="chain" id="PRO_5045851003" description="PKD/Chitinase domain-containing protein" evidence="1">
    <location>
        <begin position="23"/>
        <end position="707"/>
    </location>
</feature>
<comment type="caution">
    <text evidence="3">The sequence shown here is derived from an EMBL/GenBank/DDBJ whole genome shotgun (WGS) entry which is preliminary data.</text>
</comment>
<evidence type="ECO:0000259" key="2">
    <source>
        <dbReference type="SMART" id="SM00089"/>
    </source>
</evidence>
<dbReference type="PROSITE" id="PS51257">
    <property type="entry name" value="PROKAR_LIPOPROTEIN"/>
    <property type="match status" value="1"/>
</dbReference>
<dbReference type="RefSeq" id="WP_380743365.1">
    <property type="nucleotide sequence ID" value="NZ_JBHTLI010000001.1"/>
</dbReference>
<dbReference type="Gene3D" id="2.60.120.260">
    <property type="entry name" value="Galactose-binding domain-like"/>
    <property type="match status" value="3"/>
</dbReference>
<dbReference type="InterPro" id="IPR013783">
    <property type="entry name" value="Ig-like_fold"/>
</dbReference>
<dbReference type="SUPFAM" id="SSF49785">
    <property type="entry name" value="Galactose-binding domain-like"/>
    <property type="match status" value="2"/>
</dbReference>
<dbReference type="InterPro" id="IPR022409">
    <property type="entry name" value="PKD/Chitinase_dom"/>
</dbReference>
<dbReference type="SUPFAM" id="SSF49299">
    <property type="entry name" value="PKD domain"/>
    <property type="match status" value="2"/>
</dbReference>
<dbReference type="Proteomes" id="UP001597131">
    <property type="component" value="Unassembled WGS sequence"/>
</dbReference>
<gene>
    <name evidence="3" type="ORF">ACFQ3Q_04535</name>
</gene>
<dbReference type="SMART" id="SM00089">
    <property type="entry name" value="PKD"/>
    <property type="match status" value="2"/>
</dbReference>
<keyword evidence="4" id="KW-1185">Reference proteome</keyword>
<feature type="domain" description="PKD/Chitinase" evidence="2">
    <location>
        <begin position="125"/>
        <end position="213"/>
    </location>
</feature>
<accession>A0ABW3NQF9</accession>
<protein>
    <recommendedName>
        <fullName evidence="2">PKD/Chitinase domain-containing protein</fullName>
    </recommendedName>
</protein>
<evidence type="ECO:0000313" key="4">
    <source>
        <dbReference type="Proteomes" id="UP001597131"/>
    </source>
</evidence>
<reference evidence="4" key="1">
    <citation type="journal article" date="2019" name="Int. J. Syst. Evol. Microbiol.">
        <title>The Global Catalogue of Microorganisms (GCM) 10K type strain sequencing project: providing services to taxonomists for standard genome sequencing and annotation.</title>
        <authorList>
            <consortium name="The Broad Institute Genomics Platform"/>
            <consortium name="The Broad Institute Genome Sequencing Center for Infectious Disease"/>
            <person name="Wu L."/>
            <person name="Ma J."/>
        </authorList>
    </citation>
    <scope>NUCLEOTIDE SEQUENCE [LARGE SCALE GENOMIC DNA]</scope>
    <source>
        <strain evidence="4">CCUG 64793</strain>
    </source>
</reference>
<feature type="signal peptide" evidence="1">
    <location>
        <begin position="1"/>
        <end position="22"/>
    </location>
</feature>
<dbReference type="EMBL" id="JBHTLI010000001">
    <property type="protein sequence ID" value="MFD1095006.1"/>
    <property type="molecule type" value="Genomic_DNA"/>
</dbReference>
<feature type="domain" description="PKD/Chitinase" evidence="2">
    <location>
        <begin position="40"/>
        <end position="119"/>
    </location>
</feature>
<dbReference type="InterPro" id="IPR008979">
    <property type="entry name" value="Galactose-bd-like_sf"/>
</dbReference>
<evidence type="ECO:0000256" key="1">
    <source>
        <dbReference type="SAM" id="SignalP"/>
    </source>
</evidence>
<organism evidence="3 4">
    <name type="scientific">Salegentibacter chungangensis</name>
    <dbReference type="NCBI Taxonomy" id="1335724"/>
    <lineage>
        <taxon>Bacteria</taxon>
        <taxon>Pseudomonadati</taxon>
        <taxon>Bacteroidota</taxon>
        <taxon>Flavobacteriia</taxon>
        <taxon>Flavobacteriales</taxon>
        <taxon>Flavobacteriaceae</taxon>
        <taxon>Salegentibacter</taxon>
    </lineage>
</organism>
<proteinExistence type="predicted"/>
<dbReference type="Gene3D" id="2.60.40.10">
    <property type="entry name" value="Immunoglobulins"/>
    <property type="match status" value="1"/>
</dbReference>
<name>A0ABW3NQF9_9FLAO</name>
<keyword evidence="1" id="KW-0732">Signal</keyword>
<evidence type="ECO:0000313" key="3">
    <source>
        <dbReference type="EMBL" id="MFD1095006.1"/>
    </source>
</evidence>
<sequence>MKKYFKIILSVFLAASVMSCVSDDDAMVDLSSLEAPSNLGANFQITQDNTGLVTVTPTGDGAVLYDVDFGDGSSPAEDLETGESVEHIYDEGEYEVVVTGKNLNGEMRQGSQPLTVSFRAPENLETEIVKDAENNYKITVTANAQYAAMFEVYFGEATGDESSDEDEEPVLLMPGESVTYTYENVGDYNVRVVALSGGAATTEVTKEVSITDPLFLPIDFESETLNYTFYNFGGGEGAGAPVIDNPDPSGINTSSKVASYTKPSGSEVWAGTTIALDEPIDFSSKRYVSVDVWSPTAGTPVLFKIENLDDSGIFVESTATTTVSNAWETLVFDLTAIDPAVEYGRIALFFNFGTPGTGETYYFDNIQTTRLEKVDLPLNFENENLSYTWNGFGGASGSVIDNPDVTGANSSAKVSQLTKGDGAETWAGISMNLDGAVDFTNGTTVKMKVWSPKAGTPILFKMEDSQSAPDNNGNPSVVVEVVENTTTSNQWEEMTFDLTDFDAFDPNNSYDRVIVFYDFGNTGDGSTFYFDDIRLTSEAQATSVALPLYFEAEALTYTWNGFGGASGSVIANPDPSGINSSSRVSELTKGDGAETWAGISLNLEEAVNFSNGTTIKMKAWSPKEGVPVLFKFEDSQSAPDNNGNPSVVVEVIENTATSNEWEEMTFDLTSFDAFDPNANYDRVVIFYDFGTNGDGSTFYFDDIQLTN</sequence>
<dbReference type="InterPro" id="IPR035986">
    <property type="entry name" value="PKD_dom_sf"/>
</dbReference>